<dbReference type="InterPro" id="IPR006190">
    <property type="entry name" value="SAF_AFP_Neu5Ac"/>
</dbReference>
<dbReference type="Gene3D" id="3.20.20.70">
    <property type="entry name" value="Aldolase class I"/>
    <property type="match status" value="1"/>
</dbReference>
<dbReference type="SUPFAM" id="SSF51569">
    <property type="entry name" value="Aldolase"/>
    <property type="match status" value="1"/>
</dbReference>
<dbReference type="InterPro" id="IPR057736">
    <property type="entry name" value="SAF_PseI/NeuA/NeuB"/>
</dbReference>
<dbReference type="InterPro" id="IPR036732">
    <property type="entry name" value="AFP_Neu5c_C_sf"/>
</dbReference>
<feature type="domain" description="AFP-like" evidence="1">
    <location>
        <begin position="293"/>
        <end position="349"/>
    </location>
</feature>
<dbReference type="InterPro" id="IPR013974">
    <property type="entry name" value="SAF"/>
</dbReference>
<gene>
    <name evidence="3" type="ORF">CH376_11380</name>
    <name evidence="2" type="ORF">CH380_09365</name>
</gene>
<evidence type="ECO:0000313" key="5">
    <source>
        <dbReference type="Proteomes" id="UP000232188"/>
    </source>
</evidence>
<dbReference type="GO" id="GO:0016051">
    <property type="term" value="P:carbohydrate biosynthetic process"/>
    <property type="evidence" value="ECO:0007669"/>
    <property type="project" value="InterPro"/>
</dbReference>
<dbReference type="CDD" id="cd11615">
    <property type="entry name" value="SAF_NeuB_like"/>
    <property type="match status" value="1"/>
</dbReference>
<proteinExistence type="predicted"/>
<dbReference type="Proteomes" id="UP000232149">
    <property type="component" value="Unassembled WGS sequence"/>
</dbReference>
<dbReference type="PROSITE" id="PS50844">
    <property type="entry name" value="AFP_LIKE"/>
    <property type="match status" value="1"/>
</dbReference>
<comment type="caution">
    <text evidence="2">The sequence shown here is derived from an EMBL/GenBank/DDBJ whole genome shotgun (WGS) entry which is preliminary data.</text>
</comment>
<dbReference type="SMART" id="SM00858">
    <property type="entry name" value="SAF"/>
    <property type="match status" value="1"/>
</dbReference>
<name>A0A2M9YPD5_9LEPT</name>
<evidence type="ECO:0000313" key="3">
    <source>
        <dbReference type="EMBL" id="PJZ61841.1"/>
    </source>
</evidence>
<dbReference type="GO" id="GO:0047444">
    <property type="term" value="F:N-acylneuraminate-9-phosphate synthase activity"/>
    <property type="evidence" value="ECO:0007669"/>
    <property type="project" value="TreeGrafter"/>
</dbReference>
<dbReference type="Proteomes" id="UP000232188">
    <property type="component" value="Unassembled WGS sequence"/>
</dbReference>
<dbReference type="Pfam" id="PF03102">
    <property type="entry name" value="NeuB"/>
    <property type="match status" value="1"/>
</dbReference>
<dbReference type="AlphaFoldDB" id="A0A2M9YPD5"/>
<dbReference type="EMBL" id="NPDV01000007">
    <property type="protein sequence ID" value="PJZ53397.1"/>
    <property type="molecule type" value="Genomic_DNA"/>
</dbReference>
<accession>A0A2M9YPD5</accession>
<protein>
    <submittedName>
        <fullName evidence="2">NeuB family protein</fullName>
    </submittedName>
</protein>
<evidence type="ECO:0000313" key="2">
    <source>
        <dbReference type="EMBL" id="PJZ53397.1"/>
    </source>
</evidence>
<evidence type="ECO:0000259" key="1">
    <source>
        <dbReference type="PROSITE" id="PS50844"/>
    </source>
</evidence>
<organism evidence="2 5">
    <name type="scientific">Leptospira adleri</name>
    <dbReference type="NCBI Taxonomy" id="2023186"/>
    <lineage>
        <taxon>Bacteria</taxon>
        <taxon>Pseudomonadati</taxon>
        <taxon>Spirochaetota</taxon>
        <taxon>Spirochaetia</taxon>
        <taxon>Leptospirales</taxon>
        <taxon>Leptospiraceae</taxon>
        <taxon>Leptospira</taxon>
    </lineage>
</organism>
<dbReference type="InterPro" id="IPR013132">
    <property type="entry name" value="PseI/NeuA/B-like_N"/>
</dbReference>
<keyword evidence="4" id="KW-1185">Reference proteome</keyword>
<dbReference type="SUPFAM" id="SSF51269">
    <property type="entry name" value="AFP III-like domain"/>
    <property type="match status" value="1"/>
</dbReference>
<dbReference type="RefSeq" id="WP_100785489.1">
    <property type="nucleotide sequence ID" value="NZ_NPDU01000025.1"/>
</dbReference>
<dbReference type="InterPro" id="IPR051690">
    <property type="entry name" value="PseI-like"/>
</dbReference>
<evidence type="ECO:0000313" key="4">
    <source>
        <dbReference type="Proteomes" id="UP000232149"/>
    </source>
</evidence>
<dbReference type="InterPro" id="IPR013785">
    <property type="entry name" value="Aldolase_TIM"/>
</dbReference>
<dbReference type="Gene3D" id="3.90.1210.10">
    <property type="entry name" value="Antifreeze-like/N-acetylneuraminic acid synthase C-terminal domain"/>
    <property type="match status" value="1"/>
</dbReference>
<dbReference type="EMBL" id="NPDU01000025">
    <property type="protein sequence ID" value="PJZ61841.1"/>
    <property type="molecule type" value="Genomic_DNA"/>
</dbReference>
<sequence length="349" mass="39088">MYLKLFDQEVGEGKPTFIIAEIGLNHNGSLDIAKKLIDVAVESGCDAVKFQKRDVKNLAINSFLDAPDNRFPEFGKTYREVREFVEFSDDELLELKKYSAQKKINFFLTPFDLESAKTVEKLDLEVVKSASHNLTFIPLIRYLARRQKPLIISTGMSTLEELDHTVSIVKDAQCPFALLHCVSAYPTPLELVNLKLIDFLKERYGVPVGYSGHEEFSVSSQATLAAVARGACIIERHITLDNNMMGFDHKISLNPADLKSLVNSVRNIDKMMGDGVKRLLPEEKIKRDQQRISIASKMAIKKGTKIEESMLSYKGPGTGYASYDLPKLLGKVATTDIQEDILILPEMIG</sequence>
<dbReference type="PANTHER" id="PTHR42966:SF1">
    <property type="entry name" value="SIALIC ACID SYNTHASE"/>
    <property type="match status" value="1"/>
</dbReference>
<reference evidence="4 5" key="1">
    <citation type="submission" date="2017-07" db="EMBL/GenBank/DDBJ databases">
        <title>Leptospira spp. isolated from tropical soils.</title>
        <authorList>
            <person name="Thibeaux R."/>
            <person name="Iraola G."/>
            <person name="Ferres I."/>
            <person name="Bierque E."/>
            <person name="Girault D."/>
            <person name="Soupe-Gilbert M.-E."/>
            <person name="Picardeau M."/>
            <person name="Goarant C."/>
        </authorList>
    </citation>
    <scope>NUCLEOTIDE SEQUENCE [LARGE SCALE GENOMIC DNA]</scope>
    <source>
        <strain evidence="2 5">FH2-B-C1</strain>
        <strain evidence="3 4">FH2-B-D1</strain>
    </source>
</reference>
<dbReference type="PANTHER" id="PTHR42966">
    <property type="entry name" value="N-ACETYLNEURAMINATE SYNTHASE"/>
    <property type="match status" value="1"/>
</dbReference>